<evidence type="ECO:0000313" key="2">
    <source>
        <dbReference type="EMBL" id="PIN09280.1"/>
    </source>
</evidence>
<comment type="caution">
    <text evidence="2">The sequence shown here is derived from an EMBL/GenBank/DDBJ whole genome shotgun (WGS) entry which is preliminary data.</text>
</comment>
<protein>
    <submittedName>
        <fullName evidence="2">Uncharacterized protein</fullName>
    </submittedName>
</protein>
<evidence type="ECO:0000256" key="1">
    <source>
        <dbReference type="SAM" id="MobiDB-lite"/>
    </source>
</evidence>
<proteinExistence type="predicted"/>
<name>A0A2G9GW94_9LAMI</name>
<accession>A0A2G9GW94</accession>
<dbReference type="AlphaFoldDB" id="A0A2G9GW94"/>
<keyword evidence="3" id="KW-1185">Reference proteome</keyword>
<reference evidence="3" key="1">
    <citation type="journal article" date="2018" name="Gigascience">
        <title>Genome assembly of the Pink Ipe (Handroanthus impetiginosus, Bignoniaceae), a highly valued, ecologically keystone Neotropical timber forest tree.</title>
        <authorList>
            <person name="Silva-Junior O.B."/>
            <person name="Grattapaglia D."/>
            <person name="Novaes E."/>
            <person name="Collevatti R.G."/>
        </authorList>
    </citation>
    <scope>NUCLEOTIDE SEQUENCE [LARGE SCALE GENOMIC DNA]</scope>
    <source>
        <strain evidence="3">cv. UFG-1</strain>
    </source>
</reference>
<gene>
    <name evidence="2" type="ORF">CDL12_18147</name>
</gene>
<organism evidence="2 3">
    <name type="scientific">Handroanthus impetiginosus</name>
    <dbReference type="NCBI Taxonomy" id="429701"/>
    <lineage>
        <taxon>Eukaryota</taxon>
        <taxon>Viridiplantae</taxon>
        <taxon>Streptophyta</taxon>
        <taxon>Embryophyta</taxon>
        <taxon>Tracheophyta</taxon>
        <taxon>Spermatophyta</taxon>
        <taxon>Magnoliopsida</taxon>
        <taxon>eudicotyledons</taxon>
        <taxon>Gunneridae</taxon>
        <taxon>Pentapetalae</taxon>
        <taxon>asterids</taxon>
        <taxon>lamiids</taxon>
        <taxon>Lamiales</taxon>
        <taxon>Bignoniaceae</taxon>
        <taxon>Crescentiina</taxon>
        <taxon>Tabebuia alliance</taxon>
        <taxon>Handroanthus</taxon>
    </lineage>
</organism>
<dbReference type="EMBL" id="NKXS01003567">
    <property type="protein sequence ID" value="PIN09280.1"/>
    <property type="molecule type" value="Genomic_DNA"/>
</dbReference>
<feature type="region of interest" description="Disordered" evidence="1">
    <location>
        <begin position="84"/>
        <end position="110"/>
    </location>
</feature>
<dbReference type="OrthoDB" id="10488119at2759"/>
<evidence type="ECO:0000313" key="3">
    <source>
        <dbReference type="Proteomes" id="UP000231279"/>
    </source>
</evidence>
<sequence>MLFNLQDGQVLDNDISSYDTAERDTLDYLESRAVELSEETSMLSRELRKLATKCMELNDANAILMDELRQMCGSSEIEILEAINPNNNPQTDDEWSSQSTVVTKSESSSQ</sequence>
<dbReference type="Proteomes" id="UP000231279">
    <property type="component" value="Unassembled WGS sequence"/>
</dbReference>